<dbReference type="AlphaFoldDB" id="A0A8R1XW37"/>
<reference evidence="2" key="1">
    <citation type="submission" date="2013-10" db="EMBL/GenBank/DDBJ databases">
        <title>Genome sequencing of Onchocerca volvulus.</title>
        <authorList>
            <person name="Cotton J."/>
            <person name="Tsai J."/>
            <person name="Stanley E."/>
            <person name="Tracey A."/>
            <person name="Holroyd N."/>
            <person name="Lustigman S."/>
            <person name="Berriman M."/>
        </authorList>
    </citation>
    <scope>NUCLEOTIDE SEQUENCE</scope>
</reference>
<name>A0A8R1XW37_ONCVO</name>
<keyword evidence="2" id="KW-1185">Reference proteome</keyword>
<dbReference type="Proteomes" id="UP000024404">
    <property type="component" value="Unassembled WGS sequence"/>
</dbReference>
<accession>A0A8R1XW37</accession>
<sequence>MPCIIALIDRLFLQTTSDGHCRNKPINTACVVLECIILSYANSSSATWTANCIQTFRRNY</sequence>
<organism evidence="1 2">
    <name type="scientific">Onchocerca volvulus</name>
    <dbReference type="NCBI Taxonomy" id="6282"/>
    <lineage>
        <taxon>Eukaryota</taxon>
        <taxon>Metazoa</taxon>
        <taxon>Ecdysozoa</taxon>
        <taxon>Nematoda</taxon>
        <taxon>Chromadorea</taxon>
        <taxon>Rhabditida</taxon>
        <taxon>Spirurina</taxon>
        <taxon>Spiruromorpha</taxon>
        <taxon>Filarioidea</taxon>
        <taxon>Onchocercidae</taxon>
        <taxon>Onchocerca</taxon>
    </lineage>
</organism>
<dbReference type="EnsemblMetazoa" id="OVOC6073.1">
    <property type="protein sequence ID" value="OVOC6073.1"/>
    <property type="gene ID" value="WBGene00242882"/>
</dbReference>
<protein>
    <submittedName>
        <fullName evidence="1">Uncharacterized protein</fullName>
    </submittedName>
</protein>
<evidence type="ECO:0000313" key="1">
    <source>
        <dbReference type="EnsemblMetazoa" id="OVOC6073.1"/>
    </source>
</evidence>
<reference evidence="1" key="2">
    <citation type="submission" date="2022-06" db="UniProtKB">
        <authorList>
            <consortium name="EnsemblMetazoa"/>
        </authorList>
    </citation>
    <scope>IDENTIFICATION</scope>
</reference>
<proteinExistence type="predicted"/>
<dbReference type="EMBL" id="CMVM020000169">
    <property type="status" value="NOT_ANNOTATED_CDS"/>
    <property type="molecule type" value="Genomic_DNA"/>
</dbReference>
<evidence type="ECO:0000313" key="2">
    <source>
        <dbReference type="Proteomes" id="UP000024404"/>
    </source>
</evidence>